<evidence type="ECO:0000313" key="1">
    <source>
        <dbReference type="EMBL" id="VEL27964.1"/>
    </source>
</evidence>
<sequence length="265" mass="29428">MALINTNGFINGKAALSFCNPNFPSAFVDSYSETDIASPCKRTPVNMAPRTTAATDMPMPNSAYPLMLSGDAVSEYNGESIFASMNTLAKSVSSQVDVNANSPSLPLNSHQKDIRSSELLWPQQALDYSTLMTKHQSYVKRLMAYNLRLKRIHERSAKLIARLILSTISGPNIPDWQLVHPPASLVSNQLGEETESSTDEDLPYDDVRTLGDRFRKSIPIQPGQNVVNVDACRRVLPFEVKQTTKRHTYHLLTSSDYSNLINPLL</sequence>
<gene>
    <name evidence="1" type="ORF">PXEA_LOCUS21404</name>
</gene>
<keyword evidence="2" id="KW-1185">Reference proteome</keyword>
<feature type="non-terminal residue" evidence="1">
    <location>
        <position position="1"/>
    </location>
</feature>
<dbReference type="Proteomes" id="UP000784294">
    <property type="component" value="Unassembled WGS sequence"/>
</dbReference>
<organism evidence="1 2">
    <name type="scientific">Protopolystoma xenopodis</name>
    <dbReference type="NCBI Taxonomy" id="117903"/>
    <lineage>
        <taxon>Eukaryota</taxon>
        <taxon>Metazoa</taxon>
        <taxon>Spiralia</taxon>
        <taxon>Lophotrochozoa</taxon>
        <taxon>Platyhelminthes</taxon>
        <taxon>Monogenea</taxon>
        <taxon>Polyopisthocotylea</taxon>
        <taxon>Polystomatidea</taxon>
        <taxon>Polystomatidae</taxon>
        <taxon>Protopolystoma</taxon>
    </lineage>
</organism>
<proteinExistence type="predicted"/>
<protein>
    <submittedName>
        <fullName evidence="1">Uncharacterized protein</fullName>
    </submittedName>
</protein>
<evidence type="ECO:0000313" key="2">
    <source>
        <dbReference type="Proteomes" id="UP000784294"/>
    </source>
</evidence>
<reference evidence="1" key="1">
    <citation type="submission" date="2018-11" db="EMBL/GenBank/DDBJ databases">
        <authorList>
            <consortium name="Pathogen Informatics"/>
        </authorList>
    </citation>
    <scope>NUCLEOTIDE SEQUENCE</scope>
</reference>
<accession>A0A3S5BKR2</accession>
<dbReference type="AlphaFoldDB" id="A0A3S5BKR2"/>
<comment type="caution">
    <text evidence="1">The sequence shown here is derived from an EMBL/GenBank/DDBJ whole genome shotgun (WGS) entry which is preliminary data.</text>
</comment>
<dbReference type="EMBL" id="CAAALY010091346">
    <property type="protein sequence ID" value="VEL27964.1"/>
    <property type="molecule type" value="Genomic_DNA"/>
</dbReference>
<name>A0A3S5BKR2_9PLAT</name>